<dbReference type="InterPro" id="IPR013957">
    <property type="entry name" value="SNRNP27"/>
</dbReference>
<evidence type="ECO:0000256" key="8">
    <source>
        <dbReference type="SAM" id="MobiDB-lite"/>
    </source>
</evidence>
<evidence type="ECO:0000256" key="4">
    <source>
        <dbReference type="ARBA" id="ARBA00011825"/>
    </source>
</evidence>
<evidence type="ECO:0000256" key="2">
    <source>
        <dbReference type="ARBA" id="ARBA00004123"/>
    </source>
</evidence>
<evidence type="ECO:0000256" key="6">
    <source>
        <dbReference type="ARBA" id="ARBA00023187"/>
    </source>
</evidence>
<name>A0A2L2TLC2_9HYPO</name>
<dbReference type="Proteomes" id="UP000245910">
    <property type="component" value="Chromosome III"/>
</dbReference>
<feature type="compositionally biased region" description="Acidic residues" evidence="8">
    <location>
        <begin position="184"/>
        <end position="193"/>
    </location>
</feature>
<comment type="similarity">
    <text evidence="3">Belongs to the SNUT3 family.</text>
</comment>
<keyword evidence="5" id="KW-0507">mRNA processing</keyword>
<dbReference type="GeneID" id="37260689"/>
<keyword evidence="6" id="KW-0508">mRNA splicing</keyword>
<proteinExistence type="inferred from homology"/>
<feature type="region of interest" description="Disordered" evidence="8">
    <location>
        <begin position="1"/>
        <end position="193"/>
    </location>
</feature>
<dbReference type="PANTHER" id="PTHR31077:SF1">
    <property type="entry name" value="U4_U6.U5 SMALL NUCLEAR RIBONUCLEOPROTEIN 27 KDA PROTEIN"/>
    <property type="match status" value="1"/>
</dbReference>
<feature type="compositionally biased region" description="Basic and acidic residues" evidence="8">
    <location>
        <begin position="9"/>
        <end position="40"/>
    </location>
</feature>
<feature type="compositionally biased region" description="Basic and acidic residues" evidence="8">
    <location>
        <begin position="48"/>
        <end position="112"/>
    </location>
</feature>
<dbReference type="AlphaFoldDB" id="A0A2L2TLC2"/>
<dbReference type="Pfam" id="PF08648">
    <property type="entry name" value="SNRNP27"/>
    <property type="match status" value="1"/>
</dbReference>
<dbReference type="OrthoDB" id="21368at2759"/>
<dbReference type="KEGG" id="fvn:FVRRES_09050"/>
<organism evidence="10 11">
    <name type="scientific">Fusarium venenatum</name>
    <dbReference type="NCBI Taxonomy" id="56646"/>
    <lineage>
        <taxon>Eukaryota</taxon>
        <taxon>Fungi</taxon>
        <taxon>Dikarya</taxon>
        <taxon>Ascomycota</taxon>
        <taxon>Pezizomycotina</taxon>
        <taxon>Sordariomycetes</taxon>
        <taxon>Hypocreomycetidae</taxon>
        <taxon>Hypocreales</taxon>
        <taxon>Nectriaceae</taxon>
        <taxon>Fusarium</taxon>
    </lineage>
</organism>
<dbReference type="GO" id="GO:0071011">
    <property type="term" value="C:precatalytic spliceosome"/>
    <property type="evidence" value="ECO:0007669"/>
    <property type="project" value="TreeGrafter"/>
</dbReference>
<feature type="compositionally biased region" description="Basic and acidic residues" evidence="8">
    <location>
        <begin position="167"/>
        <end position="179"/>
    </location>
</feature>
<dbReference type="RefSeq" id="XP_025592688.1">
    <property type="nucleotide sequence ID" value="XM_025737871.1"/>
</dbReference>
<comment type="subcellular location">
    <subcellularLocation>
        <location evidence="2">Nucleus</location>
    </subcellularLocation>
</comment>
<sequence>MSDSRRSRRPDSRQMWDESDRRDRRGGGGRDRDNDRDRRGYRSRSRERRGYRDRSRSPDRRNNHRDGDRNRPKDRGPRHHDDRDKRDGRRDDGEDAPTRPRRDDRRDDDRDRRGKSRRSASPQSRSPSSNETTLPTRTRPEAKRPAPHMSFNVGSRASRSPPPPVSHPEREEETARSEDGQVSEVEDEPMVAEDDGMAAMQAMMGFGGFGTTKNKKVSGNNAGGVRKEKKTEYRQYMNRNGGFNRPLSPSR</sequence>
<evidence type="ECO:0000256" key="7">
    <source>
        <dbReference type="ARBA" id="ARBA00023242"/>
    </source>
</evidence>
<evidence type="ECO:0000313" key="10">
    <source>
        <dbReference type="EMBL" id="CEI68973.1"/>
    </source>
</evidence>
<evidence type="ECO:0000313" key="11">
    <source>
        <dbReference type="Proteomes" id="UP000245910"/>
    </source>
</evidence>
<dbReference type="GO" id="GO:0006397">
    <property type="term" value="P:mRNA processing"/>
    <property type="evidence" value="ECO:0007669"/>
    <property type="project" value="UniProtKB-KW"/>
</dbReference>
<feature type="domain" description="U4/U6.U5 small nuclear ribonucleoprotein 27kDa protein" evidence="9">
    <location>
        <begin position="197"/>
        <end position="249"/>
    </location>
</feature>
<reference evidence="11" key="1">
    <citation type="submission" date="2014-10" db="EMBL/GenBank/DDBJ databases">
        <authorList>
            <person name="King R."/>
        </authorList>
    </citation>
    <scope>NUCLEOTIDE SEQUENCE [LARGE SCALE GENOMIC DNA]</scope>
    <source>
        <strain evidence="11">A3/5</strain>
    </source>
</reference>
<feature type="region of interest" description="Disordered" evidence="8">
    <location>
        <begin position="209"/>
        <end position="229"/>
    </location>
</feature>
<evidence type="ECO:0000256" key="5">
    <source>
        <dbReference type="ARBA" id="ARBA00022664"/>
    </source>
</evidence>
<dbReference type="EMBL" id="LN649231">
    <property type="protein sequence ID" value="CEI68973.1"/>
    <property type="molecule type" value="Genomic_DNA"/>
</dbReference>
<protein>
    <recommendedName>
        <fullName evidence="9">U4/U6.U5 small nuclear ribonucleoprotein 27kDa protein domain-containing protein</fullName>
    </recommendedName>
</protein>
<dbReference type="GO" id="GO:0008380">
    <property type="term" value="P:RNA splicing"/>
    <property type="evidence" value="ECO:0007669"/>
    <property type="project" value="UniProtKB-KW"/>
</dbReference>
<evidence type="ECO:0000256" key="3">
    <source>
        <dbReference type="ARBA" id="ARBA00008218"/>
    </source>
</evidence>
<dbReference type="STRING" id="56646.A0A2L2TLC2"/>
<comment type="subunit">
    <text evidence="4">Part of a tri-snRNP complex.</text>
</comment>
<keyword evidence="7" id="KW-0539">Nucleus</keyword>
<keyword evidence="11" id="KW-1185">Reference proteome</keyword>
<accession>A0A2L2TLC2</accession>
<evidence type="ECO:0000259" key="9">
    <source>
        <dbReference type="Pfam" id="PF08648"/>
    </source>
</evidence>
<comment type="function">
    <text evidence="1">May play a role in mRNA splicing.</text>
</comment>
<dbReference type="PANTHER" id="PTHR31077">
    <property type="entry name" value="U4/U6.U5 SMALL NUCLEAR RIBONUCLEOPROTEIN 27 KDA PROTEIN"/>
    <property type="match status" value="1"/>
</dbReference>
<feature type="compositionally biased region" description="Low complexity" evidence="8">
    <location>
        <begin position="119"/>
        <end position="129"/>
    </location>
</feature>
<evidence type="ECO:0000256" key="1">
    <source>
        <dbReference type="ARBA" id="ARBA00003632"/>
    </source>
</evidence>